<keyword evidence="2" id="KW-1185">Reference proteome</keyword>
<evidence type="ECO:0000313" key="2">
    <source>
        <dbReference type="Proteomes" id="UP000299102"/>
    </source>
</evidence>
<sequence>MTKICKSSRFPMLFVSLIARVIRQAGGRSRLFASSSHESPIRCVDARSVLVQAVVRAAGGARRLALVEVRRRRPALTLTACKRQYANFVPFTEIPSQLNNVDSVVKLLIAGILLLPY</sequence>
<reference evidence="1 2" key="1">
    <citation type="journal article" date="2019" name="Commun. Biol.">
        <title>The bagworm genome reveals a unique fibroin gene that provides high tensile strength.</title>
        <authorList>
            <person name="Kono N."/>
            <person name="Nakamura H."/>
            <person name="Ohtoshi R."/>
            <person name="Tomita M."/>
            <person name="Numata K."/>
            <person name="Arakawa K."/>
        </authorList>
    </citation>
    <scope>NUCLEOTIDE SEQUENCE [LARGE SCALE GENOMIC DNA]</scope>
</reference>
<dbReference type="EMBL" id="BGZK01000455">
    <property type="protein sequence ID" value="GBP44603.1"/>
    <property type="molecule type" value="Genomic_DNA"/>
</dbReference>
<evidence type="ECO:0000313" key="1">
    <source>
        <dbReference type="EMBL" id="GBP44603.1"/>
    </source>
</evidence>
<dbReference type="Proteomes" id="UP000299102">
    <property type="component" value="Unassembled WGS sequence"/>
</dbReference>
<organism evidence="1 2">
    <name type="scientific">Eumeta variegata</name>
    <name type="common">Bagworm moth</name>
    <name type="synonym">Eumeta japonica</name>
    <dbReference type="NCBI Taxonomy" id="151549"/>
    <lineage>
        <taxon>Eukaryota</taxon>
        <taxon>Metazoa</taxon>
        <taxon>Ecdysozoa</taxon>
        <taxon>Arthropoda</taxon>
        <taxon>Hexapoda</taxon>
        <taxon>Insecta</taxon>
        <taxon>Pterygota</taxon>
        <taxon>Neoptera</taxon>
        <taxon>Endopterygota</taxon>
        <taxon>Lepidoptera</taxon>
        <taxon>Glossata</taxon>
        <taxon>Ditrysia</taxon>
        <taxon>Tineoidea</taxon>
        <taxon>Psychidae</taxon>
        <taxon>Oiketicinae</taxon>
        <taxon>Eumeta</taxon>
    </lineage>
</organism>
<name>A0A4C1W0L4_EUMVA</name>
<accession>A0A4C1W0L4</accession>
<protein>
    <submittedName>
        <fullName evidence="1">Uncharacterized protein</fullName>
    </submittedName>
</protein>
<comment type="caution">
    <text evidence="1">The sequence shown here is derived from an EMBL/GenBank/DDBJ whole genome shotgun (WGS) entry which is preliminary data.</text>
</comment>
<gene>
    <name evidence="1" type="ORF">EVAR_75060_1</name>
</gene>
<dbReference type="AlphaFoldDB" id="A0A4C1W0L4"/>
<proteinExistence type="predicted"/>